<evidence type="ECO:0000256" key="1">
    <source>
        <dbReference type="SAM" id="MobiDB-lite"/>
    </source>
</evidence>
<comment type="caution">
    <text evidence="2">The sequence shown here is derived from an EMBL/GenBank/DDBJ whole genome shotgun (WGS) entry which is preliminary data.</text>
</comment>
<dbReference type="VEuPathDB" id="FungiDB:AJ78_02778"/>
<accession>A0A1J9QPF0</accession>
<feature type="compositionally biased region" description="Low complexity" evidence="1">
    <location>
        <begin position="324"/>
        <end position="335"/>
    </location>
</feature>
<keyword evidence="3" id="KW-1185">Reference proteome</keyword>
<proteinExistence type="predicted"/>
<dbReference type="Proteomes" id="UP000182235">
    <property type="component" value="Unassembled WGS sequence"/>
</dbReference>
<dbReference type="STRING" id="1447872.A0A1J9QPF0"/>
<organism evidence="2 3">
    <name type="scientific">Emergomyces pasteurianus Ep9510</name>
    <dbReference type="NCBI Taxonomy" id="1447872"/>
    <lineage>
        <taxon>Eukaryota</taxon>
        <taxon>Fungi</taxon>
        <taxon>Dikarya</taxon>
        <taxon>Ascomycota</taxon>
        <taxon>Pezizomycotina</taxon>
        <taxon>Eurotiomycetes</taxon>
        <taxon>Eurotiomycetidae</taxon>
        <taxon>Onygenales</taxon>
        <taxon>Ajellomycetaceae</taxon>
        <taxon>Emergomyces</taxon>
    </lineage>
</organism>
<reference evidence="2 3" key="1">
    <citation type="submission" date="2015-07" db="EMBL/GenBank/DDBJ databases">
        <title>Emmonsia species relationships and genome sequence.</title>
        <authorList>
            <consortium name="The Broad Institute Genomics Platform"/>
            <person name="Cuomo C.A."/>
            <person name="Munoz J.F."/>
            <person name="Imamovic A."/>
            <person name="Priest M.E."/>
            <person name="Young S."/>
            <person name="Clay O.K."/>
            <person name="McEwen J.G."/>
        </authorList>
    </citation>
    <scope>NUCLEOTIDE SEQUENCE [LARGE SCALE GENOMIC DNA]</scope>
    <source>
        <strain evidence="2 3">UAMH 9510</strain>
    </source>
</reference>
<evidence type="ECO:0000313" key="2">
    <source>
        <dbReference type="EMBL" id="OJD17133.1"/>
    </source>
</evidence>
<dbReference type="OrthoDB" id="2663223at2759"/>
<evidence type="ECO:0008006" key="4">
    <source>
        <dbReference type="Google" id="ProtNLM"/>
    </source>
</evidence>
<protein>
    <recommendedName>
        <fullName evidence="4">GAG-pre-integrase domain-containing protein</fullName>
    </recommendedName>
</protein>
<sequence>MLPLNVAYVPGFHTNLAASPFLKKKGLGIDELNHSIIDRDEVVQFNLISVHEKYVLEYKPLTEENAFAIRSALPRPPINTTAALWNGRLAHAWPEALAHIPAEIAGSEINGPKTSECETCVLVKMHNIISQRPKACGNRPFEILHCDIIYVEEAYNGRKYIAHLYDPYTHMHRIGLRNRYPHHSYNGYGKMVYFSSVQLYTPEQNEAAVHSETRNSEDRGISAQSNAHEITTIKVPESGPAGEIIESRDVIFDENTFFDPHNLPDEDVLESLIPNVIPVRSRKEEDVEEEEEDISLPPLIKPLEHGTPMAERATPKTMEDMGLPTPHSTPDPTSSRHITPLNEDVRDSTPQYTPGSFPENELWNRRNIHRAGYLL</sequence>
<dbReference type="AlphaFoldDB" id="A0A1J9QPF0"/>
<evidence type="ECO:0000313" key="3">
    <source>
        <dbReference type="Proteomes" id="UP000182235"/>
    </source>
</evidence>
<dbReference type="EMBL" id="LGRN01000079">
    <property type="protein sequence ID" value="OJD17133.1"/>
    <property type="molecule type" value="Genomic_DNA"/>
</dbReference>
<gene>
    <name evidence="2" type="ORF">AJ78_02778</name>
</gene>
<feature type="region of interest" description="Disordered" evidence="1">
    <location>
        <begin position="280"/>
        <end position="358"/>
    </location>
</feature>
<name>A0A1J9QPF0_9EURO</name>